<gene>
    <name evidence="1" type="ORF">J2Z69_000770</name>
</gene>
<dbReference type="Proteomes" id="UP001519288">
    <property type="component" value="Unassembled WGS sequence"/>
</dbReference>
<name>A0ABS4JFK7_9BACL</name>
<dbReference type="RefSeq" id="WP_209859267.1">
    <property type="nucleotide sequence ID" value="NZ_JAGGLD010000001.1"/>
</dbReference>
<proteinExistence type="predicted"/>
<comment type="caution">
    <text evidence="1">The sequence shown here is derived from an EMBL/GenBank/DDBJ whole genome shotgun (WGS) entry which is preliminary data.</text>
</comment>
<reference evidence="1 2" key="1">
    <citation type="submission" date="2021-03" db="EMBL/GenBank/DDBJ databases">
        <title>Genomic Encyclopedia of Type Strains, Phase IV (KMG-IV): sequencing the most valuable type-strain genomes for metagenomic binning, comparative biology and taxonomic classification.</title>
        <authorList>
            <person name="Goeker M."/>
        </authorList>
    </citation>
    <scope>NUCLEOTIDE SEQUENCE [LARGE SCALE GENOMIC DNA]</scope>
    <source>
        <strain evidence="1 2">DSM 26806</strain>
    </source>
</reference>
<evidence type="ECO:0000313" key="1">
    <source>
        <dbReference type="EMBL" id="MBP1999751.1"/>
    </source>
</evidence>
<dbReference type="EMBL" id="JAGGLD010000001">
    <property type="protein sequence ID" value="MBP1999751.1"/>
    <property type="molecule type" value="Genomic_DNA"/>
</dbReference>
<accession>A0ABS4JFK7</accession>
<keyword evidence="2" id="KW-1185">Reference proteome</keyword>
<evidence type="ECO:0000313" key="2">
    <source>
        <dbReference type="Proteomes" id="UP001519288"/>
    </source>
</evidence>
<evidence type="ECO:0008006" key="3">
    <source>
        <dbReference type="Google" id="ProtNLM"/>
    </source>
</evidence>
<organism evidence="1 2">
    <name type="scientific">Paenibacillus shirakamiensis</name>
    <dbReference type="NCBI Taxonomy" id="1265935"/>
    <lineage>
        <taxon>Bacteria</taxon>
        <taxon>Bacillati</taxon>
        <taxon>Bacillota</taxon>
        <taxon>Bacilli</taxon>
        <taxon>Bacillales</taxon>
        <taxon>Paenibacillaceae</taxon>
        <taxon>Paenibacillus</taxon>
    </lineage>
</organism>
<sequence>MKKVYARNKQYTGISAGVSFVDGVGETDNKNVLEWFEDHGYEVEESIPDKKPVTKAEK</sequence>
<protein>
    <recommendedName>
        <fullName evidence="3">Phage protein</fullName>
    </recommendedName>
</protein>